<dbReference type="EC" id="2.7.11.1" evidence="1"/>
<evidence type="ECO:0000256" key="7">
    <source>
        <dbReference type="PROSITE-ProRule" id="PRU10141"/>
    </source>
</evidence>
<protein>
    <recommendedName>
        <fullName evidence="1">non-specific serine/threonine protein kinase</fullName>
        <ecNumber evidence="1">2.7.11.1</ecNumber>
    </recommendedName>
</protein>
<feature type="binding site" evidence="7">
    <location>
        <position position="58"/>
    </location>
    <ligand>
        <name>ATP</name>
        <dbReference type="ChEBI" id="CHEBI:30616"/>
    </ligand>
</feature>
<dbReference type="PANTHER" id="PTHR43289:SF6">
    <property type="entry name" value="SERINE_THREONINE-PROTEIN KINASE NEKL-3"/>
    <property type="match status" value="1"/>
</dbReference>
<dbReference type="Gene3D" id="3.30.200.20">
    <property type="entry name" value="Phosphorylase Kinase, domain 1"/>
    <property type="match status" value="1"/>
</dbReference>
<evidence type="ECO:0000256" key="3">
    <source>
        <dbReference type="ARBA" id="ARBA00022679"/>
    </source>
</evidence>
<accession>A0A345HX59</accession>
<evidence type="ECO:0000256" key="8">
    <source>
        <dbReference type="SAM" id="MobiDB-lite"/>
    </source>
</evidence>
<keyword evidence="6 7" id="KW-0067">ATP-binding</keyword>
<dbReference type="OrthoDB" id="9762169at2"/>
<dbReference type="SUPFAM" id="SSF48452">
    <property type="entry name" value="TPR-like"/>
    <property type="match status" value="1"/>
</dbReference>
<dbReference type="AlphaFoldDB" id="A0A345HX59"/>
<feature type="domain" description="Protein kinase" evidence="9">
    <location>
        <begin position="29"/>
        <end position="295"/>
    </location>
</feature>
<organism evidence="10 11">
    <name type="scientific">Streptomyces paludis</name>
    <dbReference type="NCBI Taxonomy" id="2282738"/>
    <lineage>
        <taxon>Bacteria</taxon>
        <taxon>Bacillati</taxon>
        <taxon>Actinomycetota</taxon>
        <taxon>Actinomycetes</taxon>
        <taxon>Kitasatosporales</taxon>
        <taxon>Streptomycetaceae</taxon>
        <taxon>Streptomyces</taxon>
    </lineage>
</organism>
<evidence type="ECO:0000259" key="9">
    <source>
        <dbReference type="PROSITE" id="PS50011"/>
    </source>
</evidence>
<feature type="region of interest" description="Disordered" evidence="8">
    <location>
        <begin position="279"/>
        <end position="339"/>
    </location>
</feature>
<dbReference type="CDD" id="cd14014">
    <property type="entry name" value="STKc_PknB_like"/>
    <property type="match status" value="1"/>
</dbReference>
<dbReference type="InterPro" id="IPR008271">
    <property type="entry name" value="Ser/Thr_kinase_AS"/>
</dbReference>
<dbReference type="Pfam" id="PF00069">
    <property type="entry name" value="Pkinase"/>
    <property type="match status" value="1"/>
</dbReference>
<dbReference type="KEGG" id="spad:DVK44_30335"/>
<dbReference type="PROSITE" id="PS00108">
    <property type="entry name" value="PROTEIN_KINASE_ST"/>
    <property type="match status" value="1"/>
</dbReference>
<keyword evidence="3" id="KW-0808">Transferase</keyword>
<dbReference type="GO" id="GO:0005524">
    <property type="term" value="F:ATP binding"/>
    <property type="evidence" value="ECO:0007669"/>
    <property type="project" value="UniProtKB-UniRule"/>
</dbReference>
<reference evidence="11" key="1">
    <citation type="submission" date="2018-07" db="EMBL/GenBank/DDBJ databases">
        <authorList>
            <person name="Zhao J."/>
        </authorList>
    </citation>
    <scope>NUCLEOTIDE SEQUENCE [LARGE SCALE GENOMIC DNA]</scope>
    <source>
        <strain evidence="11">GSSD-12</strain>
    </source>
</reference>
<dbReference type="InterPro" id="IPR011009">
    <property type="entry name" value="Kinase-like_dom_sf"/>
</dbReference>
<evidence type="ECO:0000256" key="4">
    <source>
        <dbReference type="ARBA" id="ARBA00022741"/>
    </source>
</evidence>
<evidence type="ECO:0000256" key="5">
    <source>
        <dbReference type="ARBA" id="ARBA00022777"/>
    </source>
</evidence>
<evidence type="ECO:0000256" key="6">
    <source>
        <dbReference type="ARBA" id="ARBA00022840"/>
    </source>
</evidence>
<dbReference type="EMBL" id="CP031194">
    <property type="protein sequence ID" value="AXG81283.1"/>
    <property type="molecule type" value="Genomic_DNA"/>
</dbReference>
<dbReference type="Gene3D" id="1.25.40.10">
    <property type="entry name" value="Tetratricopeptide repeat domain"/>
    <property type="match status" value="1"/>
</dbReference>
<dbReference type="PROSITE" id="PS00107">
    <property type="entry name" value="PROTEIN_KINASE_ATP"/>
    <property type="match status" value="1"/>
</dbReference>
<dbReference type="Gene3D" id="1.10.510.10">
    <property type="entry name" value="Transferase(Phosphotransferase) domain 1"/>
    <property type="match status" value="1"/>
</dbReference>
<dbReference type="InterPro" id="IPR017441">
    <property type="entry name" value="Protein_kinase_ATP_BS"/>
</dbReference>
<evidence type="ECO:0000313" key="11">
    <source>
        <dbReference type="Proteomes" id="UP000253868"/>
    </source>
</evidence>
<keyword evidence="5 10" id="KW-0418">Kinase</keyword>
<keyword evidence="2 10" id="KW-0723">Serine/threonine-protein kinase</keyword>
<dbReference type="PROSITE" id="PS50011">
    <property type="entry name" value="PROTEIN_KINASE_DOM"/>
    <property type="match status" value="1"/>
</dbReference>
<evidence type="ECO:0000256" key="2">
    <source>
        <dbReference type="ARBA" id="ARBA00022527"/>
    </source>
</evidence>
<dbReference type="InterPro" id="IPR011990">
    <property type="entry name" value="TPR-like_helical_dom_sf"/>
</dbReference>
<dbReference type="GO" id="GO:0004674">
    <property type="term" value="F:protein serine/threonine kinase activity"/>
    <property type="evidence" value="ECO:0007669"/>
    <property type="project" value="UniProtKB-KW"/>
</dbReference>
<keyword evidence="11" id="KW-1185">Reference proteome</keyword>
<dbReference type="InterPro" id="IPR000719">
    <property type="entry name" value="Prot_kinase_dom"/>
</dbReference>
<dbReference type="SMART" id="SM00220">
    <property type="entry name" value="S_TKc"/>
    <property type="match status" value="1"/>
</dbReference>
<evidence type="ECO:0000313" key="10">
    <source>
        <dbReference type="EMBL" id="AXG81283.1"/>
    </source>
</evidence>
<gene>
    <name evidence="10" type="ORF">DVK44_30335</name>
</gene>
<name>A0A345HX59_9ACTN</name>
<evidence type="ECO:0000256" key="1">
    <source>
        <dbReference type="ARBA" id="ARBA00012513"/>
    </source>
</evidence>
<sequence>MSGACGAGRRDSGGQSVNQYVNQRILGRYTLEHLLGRGGMGEVWAARDGRLERSVAVKFLAPRGQSSSLSAIEERFRREARYTARIRHSGVPVVHDIGRLEDGRLYLVMELVRGDTLATLLKDGGPFAVPRAAAVAEQTAGVLVRAHGVGVVHRDLKPSNLMLTPSGKVKVLDFGIAAALEPRPDEPRLTTTDGIPGTPGFISPEQADGGPATESSDLYAVGCVLYELLAGVALFAAPTPHALMYKHVYETPRPLGEHRADLPADLAGLVMRLLAKKPQDRPGAAEVRETARRWTVRSPAERPARTGTPERRTDPATLRLPGGRADRASAPGRTAAGDDASDVVRARLRKVLDTQDVQGALALVKEQLHGLSRPLDWVVPAADWLRLFEFLMGAEIYVVAMSGYRGLRQALVEAVPEARDKDILACRAGFARCLAELGRTQEALNAYQALLPAQRSAVGPSDPAVLDMRYEIAAIRARMGDRPAAQRELRDLRHDLMRHLPDDGDRNERVDALLGRLARISRAVPTDPAH</sequence>
<feature type="compositionally biased region" description="Basic and acidic residues" evidence="8">
    <location>
        <begin position="299"/>
        <end position="314"/>
    </location>
</feature>
<dbReference type="PANTHER" id="PTHR43289">
    <property type="entry name" value="MITOGEN-ACTIVATED PROTEIN KINASE KINASE KINASE 20-RELATED"/>
    <property type="match status" value="1"/>
</dbReference>
<dbReference type="Proteomes" id="UP000253868">
    <property type="component" value="Chromosome"/>
</dbReference>
<dbReference type="SUPFAM" id="SSF56112">
    <property type="entry name" value="Protein kinase-like (PK-like)"/>
    <property type="match status" value="1"/>
</dbReference>
<proteinExistence type="predicted"/>
<keyword evidence="4 7" id="KW-0547">Nucleotide-binding</keyword>